<keyword evidence="2" id="KW-0472">Membrane</keyword>
<dbReference type="AlphaFoldDB" id="A0A6S7A1D3"/>
<dbReference type="Pfam" id="PF11162">
    <property type="entry name" value="DUF2946"/>
    <property type="match status" value="1"/>
</dbReference>
<keyword evidence="2" id="KW-1133">Transmembrane helix</keyword>
<evidence type="ECO:0000256" key="1">
    <source>
        <dbReference type="SAM" id="MobiDB-lite"/>
    </source>
</evidence>
<dbReference type="EMBL" id="CADIJO010000009">
    <property type="protein sequence ID" value="CAB3708151.1"/>
    <property type="molecule type" value="Genomic_DNA"/>
</dbReference>
<accession>A0A6S7A1D3</accession>
<feature type="transmembrane region" description="Helical" evidence="2">
    <location>
        <begin position="51"/>
        <end position="69"/>
    </location>
</feature>
<feature type="transmembrane region" description="Helical" evidence="2">
    <location>
        <begin position="12"/>
        <end position="31"/>
    </location>
</feature>
<dbReference type="Proteomes" id="UP000494111">
    <property type="component" value="Unassembled WGS sequence"/>
</dbReference>
<gene>
    <name evidence="3" type="ORF">LMG3458_03052</name>
</gene>
<protein>
    <recommendedName>
        <fullName evidence="5">DUF2946 domain-containing protein</fullName>
    </recommendedName>
</protein>
<keyword evidence="2" id="KW-0812">Transmembrane</keyword>
<reference evidence="3 4" key="1">
    <citation type="submission" date="2020-04" db="EMBL/GenBank/DDBJ databases">
        <authorList>
            <person name="De Canck E."/>
        </authorList>
    </citation>
    <scope>NUCLEOTIDE SEQUENCE [LARGE SCALE GENOMIC DNA]</scope>
    <source>
        <strain evidence="3 4">LMG 3458</strain>
    </source>
</reference>
<organism evidence="3 4">
    <name type="scientific">Achromobacter deleyi</name>
    <dbReference type="NCBI Taxonomy" id="1353891"/>
    <lineage>
        <taxon>Bacteria</taxon>
        <taxon>Pseudomonadati</taxon>
        <taxon>Pseudomonadota</taxon>
        <taxon>Betaproteobacteria</taxon>
        <taxon>Burkholderiales</taxon>
        <taxon>Alcaligenaceae</taxon>
        <taxon>Achromobacter</taxon>
    </lineage>
</organism>
<name>A0A6S7A1D3_9BURK</name>
<evidence type="ECO:0000313" key="4">
    <source>
        <dbReference type="Proteomes" id="UP000494111"/>
    </source>
</evidence>
<evidence type="ECO:0000313" key="3">
    <source>
        <dbReference type="EMBL" id="CAB3708151.1"/>
    </source>
</evidence>
<evidence type="ECO:0008006" key="5">
    <source>
        <dbReference type="Google" id="ProtNLM"/>
    </source>
</evidence>
<evidence type="ECO:0000256" key="2">
    <source>
        <dbReference type="SAM" id="Phobius"/>
    </source>
</evidence>
<dbReference type="InterPro" id="IPR021333">
    <property type="entry name" value="DUF2946"/>
</dbReference>
<sequence>MAVSARPGPSLALTSWHASGVLWALLLALVLRGFVPPGYMPDPRSRDDGRIALTLCTSVGTVSTVLLSLTDKRDDTSGHGGPSASSLDCPYGLLAHDGSAPPPSDLAPSPLRVAVAVVPVVATSQALPPLPGQGPPLGSRAPPSSLG</sequence>
<feature type="region of interest" description="Disordered" evidence="1">
    <location>
        <begin position="125"/>
        <end position="147"/>
    </location>
</feature>
<dbReference type="RefSeq" id="WP_175192928.1">
    <property type="nucleotide sequence ID" value="NZ_CADIJO010000009.1"/>
</dbReference>
<proteinExistence type="predicted"/>